<accession>A0A2G5PHJ8</accession>
<evidence type="ECO:0000256" key="2">
    <source>
        <dbReference type="ARBA" id="ARBA00022827"/>
    </source>
</evidence>
<dbReference type="EMBL" id="PDCN02000001">
    <property type="protein sequence ID" value="PIB77776.1"/>
    <property type="molecule type" value="Genomic_DNA"/>
</dbReference>
<keyword evidence="3" id="KW-0560">Oxidoreductase</keyword>
<name>A0A2G5PHJ8_9MYCO</name>
<feature type="domain" description="Acyl-CoA dehydrogenase/oxidase C-terminal" evidence="4">
    <location>
        <begin position="177"/>
        <end position="301"/>
    </location>
</feature>
<dbReference type="AlphaFoldDB" id="A0A2G5PHJ8"/>
<dbReference type="PANTHER" id="PTHR43884:SF20">
    <property type="entry name" value="ACYL-COA DEHYDROGENASE FADE28"/>
    <property type="match status" value="1"/>
</dbReference>
<reference evidence="5 6" key="1">
    <citation type="journal article" date="2017" name="Infect. Genet. Evol.">
        <title>The new phylogeny of the genus Mycobacterium: The old and the news.</title>
        <authorList>
            <person name="Tortoli E."/>
            <person name="Fedrizzi T."/>
            <person name="Meehan C.J."/>
            <person name="Trovato A."/>
            <person name="Grottola A."/>
            <person name="Giacobazzi E."/>
            <person name="Serpini G.F."/>
            <person name="Tagliazucchi S."/>
            <person name="Fabio A."/>
            <person name="Bettua C."/>
            <person name="Bertorelli R."/>
            <person name="Frascaro F."/>
            <person name="De Sanctis V."/>
            <person name="Pecorari M."/>
            <person name="Jousson O."/>
            <person name="Segata N."/>
            <person name="Cirillo D.M."/>
        </authorList>
    </citation>
    <scope>NUCLEOTIDE SEQUENCE [LARGE SCALE GENOMIC DNA]</scope>
    <source>
        <strain evidence="5 6">CIP1034565</strain>
    </source>
</reference>
<evidence type="ECO:0000259" key="4">
    <source>
        <dbReference type="Pfam" id="PF00441"/>
    </source>
</evidence>
<sequence>MFTFTEEHRALREVLRDYFADDPSWAGLLSDVGADAILFDRADATPIDVAILAEEAGAALFGGPIVPALLASGCADALGVTERLAPARDGALGVAANVVGAEPVWNAEGGCLILLTGPGSVALLDSADDGVRITALNGLDPTRPLGRVRAGGASAIAALRGPAADSLLAGICPLVELAIAAELLGVAQRVLDGTVEYVRQRVQFGRTIGSFQAVKHRLADLYGAVELARSAVYGAAWGLTAAPADEQTAIDLAIAGALSRDTALTATRAAIQLHGGIAITWEHWAHRYLRRANAVVSLTGSAGGYRSRLADLVDRRDTHHG</sequence>
<dbReference type="Proteomes" id="UP000230551">
    <property type="component" value="Unassembled WGS sequence"/>
</dbReference>
<evidence type="ECO:0000256" key="3">
    <source>
        <dbReference type="ARBA" id="ARBA00023002"/>
    </source>
</evidence>
<dbReference type="PANTHER" id="PTHR43884">
    <property type="entry name" value="ACYL-COA DEHYDROGENASE"/>
    <property type="match status" value="1"/>
</dbReference>
<dbReference type="InterPro" id="IPR009075">
    <property type="entry name" value="AcylCo_DH/oxidase_C"/>
</dbReference>
<organism evidence="5 6">
    <name type="scientific">Mycolicibacterium brumae</name>
    <dbReference type="NCBI Taxonomy" id="85968"/>
    <lineage>
        <taxon>Bacteria</taxon>
        <taxon>Bacillati</taxon>
        <taxon>Actinomycetota</taxon>
        <taxon>Actinomycetes</taxon>
        <taxon>Mycobacteriales</taxon>
        <taxon>Mycobacteriaceae</taxon>
        <taxon>Mycolicibacterium</taxon>
    </lineage>
</organism>
<keyword evidence="2" id="KW-0274">FAD</keyword>
<evidence type="ECO:0000256" key="1">
    <source>
        <dbReference type="ARBA" id="ARBA00022630"/>
    </source>
</evidence>
<comment type="caution">
    <text evidence="5">The sequence shown here is derived from an EMBL/GenBank/DDBJ whole genome shotgun (WGS) entry which is preliminary data.</text>
</comment>
<dbReference type="Gene3D" id="1.20.140.10">
    <property type="entry name" value="Butyryl-CoA Dehydrogenase, subunit A, domain 3"/>
    <property type="match status" value="1"/>
</dbReference>
<proteinExistence type="predicted"/>
<keyword evidence="1" id="KW-0285">Flavoprotein</keyword>
<evidence type="ECO:0000313" key="5">
    <source>
        <dbReference type="EMBL" id="PIB77776.1"/>
    </source>
</evidence>
<evidence type="ECO:0000313" key="6">
    <source>
        <dbReference type="Proteomes" id="UP000230551"/>
    </source>
</evidence>
<dbReference type="STRING" id="85968.GCA_900073015_01478"/>
<dbReference type="GO" id="GO:0003995">
    <property type="term" value="F:acyl-CoA dehydrogenase activity"/>
    <property type="evidence" value="ECO:0007669"/>
    <property type="project" value="TreeGrafter"/>
</dbReference>
<protein>
    <recommendedName>
        <fullName evidence="4">Acyl-CoA dehydrogenase/oxidase C-terminal domain-containing protein</fullName>
    </recommendedName>
</protein>
<keyword evidence="6" id="KW-1185">Reference proteome</keyword>
<dbReference type="SUPFAM" id="SSF47203">
    <property type="entry name" value="Acyl-CoA dehydrogenase C-terminal domain-like"/>
    <property type="match status" value="1"/>
</dbReference>
<dbReference type="InterPro" id="IPR036250">
    <property type="entry name" value="AcylCo_DH-like_C"/>
</dbReference>
<gene>
    <name evidence="5" type="ORF">CQY22_001845</name>
</gene>
<dbReference type="Pfam" id="PF00441">
    <property type="entry name" value="Acyl-CoA_dh_1"/>
    <property type="match status" value="1"/>
</dbReference>